<keyword evidence="2" id="KW-0560">Oxidoreductase</keyword>
<comment type="similarity">
    <text evidence="1">Belongs to the short-chain dehydrogenases/reductases (SDR) family.</text>
</comment>
<dbReference type="InterPro" id="IPR036291">
    <property type="entry name" value="NAD(P)-bd_dom_sf"/>
</dbReference>
<dbReference type="GO" id="GO:0016616">
    <property type="term" value="F:oxidoreductase activity, acting on the CH-OH group of donors, NAD or NADP as acceptor"/>
    <property type="evidence" value="ECO:0007669"/>
    <property type="project" value="UniProtKB-ARBA"/>
</dbReference>
<proteinExistence type="evidence at transcript level"/>
<sequence length="261" mass="29028">MERWNGRIALVTGATSGIGASIAVKLAKKGMKVIGCGRRVERIQELNKELNLHIISYKCDLSNMSEVAKMFDWIQEEESIGHIDLCVCNAGYSGSDSLMKGSPESWTQMMNVNVISVSLATQLSVKMFKEKNIKDGQVVYINSVYSHYHPDLANKSLHFYCATKMANKSLLEMWRREINEMEGSENIKISAISPGLVETEFIPAMFNDKSAQERIAVQEMVKNTMTALAPEDVVNALLYIISTPAHIAVHDVIVRPTGNTI</sequence>
<dbReference type="EMBL" id="BT080254">
    <property type="protein sequence ID" value="ACO14678.1"/>
    <property type="molecule type" value="mRNA"/>
</dbReference>
<organism evidence="3">
    <name type="scientific">Caligus clemensi</name>
    <name type="common">Sea louse</name>
    <dbReference type="NCBI Taxonomy" id="344056"/>
    <lineage>
        <taxon>Eukaryota</taxon>
        <taxon>Metazoa</taxon>
        <taxon>Ecdysozoa</taxon>
        <taxon>Arthropoda</taxon>
        <taxon>Crustacea</taxon>
        <taxon>Multicrustacea</taxon>
        <taxon>Hexanauplia</taxon>
        <taxon>Copepoda</taxon>
        <taxon>Siphonostomatoida</taxon>
        <taxon>Caligidae</taxon>
        <taxon>Caligus</taxon>
    </lineage>
</organism>
<name>C1C075_CALCM</name>
<gene>
    <name evidence="3" type="primary">DHR11</name>
</gene>
<evidence type="ECO:0000313" key="3">
    <source>
        <dbReference type="EMBL" id="ACO14678.1"/>
    </source>
</evidence>
<dbReference type="AlphaFoldDB" id="C1C075"/>
<dbReference type="PRINTS" id="PR00081">
    <property type="entry name" value="GDHRDH"/>
</dbReference>
<evidence type="ECO:0000256" key="2">
    <source>
        <dbReference type="ARBA" id="ARBA00023002"/>
    </source>
</evidence>
<protein>
    <submittedName>
        <fullName evidence="3">Dehydrogenase/reductase SDR family member 11</fullName>
    </submittedName>
</protein>
<evidence type="ECO:0000256" key="1">
    <source>
        <dbReference type="ARBA" id="ARBA00006484"/>
    </source>
</evidence>
<dbReference type="PANTHER" id="PTHR43115:SF4">
    <property type="entry name" value="DEHYDROGENASE_REDUCTASE SDR FAMILY MEMBER 11"/>
    <property type="match status" value="1"/>
</dbReference>
<dbReference type="SUPFAM" id="SSF51735">
    <property type="entry name" value="NAD(P)-binding Rossmann-fold domains"/>
    <property type="match status" value="1"/>
</dbReference>
<dbReference type="Gene3D" id="3.40.50.720">
    <property type="entry name" value="NAD(P)-binding Rossmann-like Domain"/>
    <property type="match status" value="1"/>
</dbReference>
<dbReference type="PANTHER" id="PTHR43115">
    <property type="entry name" value="DEHYDROGENASE/REDUCTASE SDR FAMILY MEMBER 11"/>
    <property type="match status" value="1"/>
</dbReference>
<dbReference type="FunFam" id="3.40.50.720:FF:000047">
    <property type="entry name" value="NADP-dependent L-serine/L-allo-threonine dehydrogenase"/>
    <property type="match status" value="1"/>
</dbReference>
<dbReference type="Pfam" id="PF00106">
    <property type="entry name" value="adh_short"/>
    <property type="match status" value="1"/>
</dbReference>
<dbReference type="InterPro" id="IPR002347">
    <property type="entry name" value="SDR_fam"/>
</dbReference>
<accession>C1C075</accession>
<reference evidence="3" key="1">
    <citation type="submission" date="2009-03" db="EMBL/GenBank/DDBJ databases">
        <title>Caligus clemensi ESTs and full-length cDNAs.</title>
        <authorList>
            <person name="Yasuike M."/>
            <person name="von Schalburg K."/>
            <person name="Cooper G."/>
            <person name="Leong J."/>
            <person name="Jones S.R.M."/>
            <person name="Koop B.F."/>
        </authorList>
    </citation>
    <scope>NUCLEOTIDE SEQUENCE</scope>
    <source>
        <tissue evidence="3">Whole</tissue>
    </source>
</reference>